<proteinExistence type="predicted"/>
<evidence type="ECO:0000313" key="5">
    <source>
        <dbReference type="Proteomes" id="UP000186547"/>
    </source>
</evidence>
<dbReference type="Proteomes" id="UP000186547">
    <property type="component" value="Chromosome"/>
</dbReference>
<dbReference type="GO" id="GO:0005507">
    <property type="term" value="F:copper ion binding"/>
    <property type="evidence" value="ECO:0007669"/>
    <property type="project" value="InterPro"/>
</dbReference>
<dbReference type="SUPFAM" id="SSF49503">
    <property type="entry name" value="Cupredoxins"/>
    <property type="match status" value="1"/>
</dbReference>
<evidence type="ECO:0000256" key="2">
    <source>
        <dbReference type="ARBA" id="ARBA00023008"/>
    </source>
</evidence>
<dbReference type="KEGG" id="hlc:CHINAEXTREME15305"/>
<dbReference type="GeneID" id="30922519"/>
<keyword evidence="2" id="KW-0186">Copper</keyword>
<dbReference type="InterPro" id="IPR008972">
    <property type="entry name" value="Cupredoxin"/>
</dbReference>
<evidence type="ECO:0000313" key="4">
    <source>
        <dbReference type="EMBL" id="APW99056.1"/>
    </source>
</evidence>
<evidence type="ECO:0000259" key="3">
    <source>
        <dbReference type="Pfam" id="PF00127"/>
    </source>
</evidence>
<feature type="domain" description="Blue (type 1) copper" evidence="3">
    <location>
        <begin position="61"/>
        <end position="152"/>
    </location>
</feature>
<dbReference type="InterPro" id="IPR000923">
    <property type="entry name" value="BlueCu_1"/>
</dbReference>
<accession>A0A1P8LTD5</accession>
<dbReference type="PROSITE" id="PS51257">
    <property type="entry name" value="PROKAR_LIPOPROTEIN"/>
    <property type="match status" value="1"/>
</dbReference>
<dbReference type="Pfam" id="PF00127">
    <property type="entry name" value="Copper-bind"/>
    <property type="match status" value="1"/>
</dbReference>
<dbReference type="GO" id="GO:0009055">
    <property type="term" value="F:electron transfer activity"/>
    <property type="evidence" value="ECO:0007669"/>
    <property type="project" value="InterPro"/>
</dbReference>
<dbReference type="AlphaFoldDB" id="A0A1P8LTD5"/>
<dbReference type="Gene3D" id="2.60.40.420">
    <property type="entry name" value="Cupredoxins - blue copper proteins"/>
    <property type="match status" value="1"/>
</dbReference>
<reference evidence="4 5" key="1">
    <citation type="journal article" date="2011" name="J. Bacteriol.">
        <title>Genome sequence of Halobiforma lacisalsi AJ5, an extremely halophilic archaeon which harbors a bop gene.</title>
        <authorList>
            <person name="Jiang X."/>
            <person name="Wang S."/>
            <person name="Cheng H."/>
            <person name="Huo Y."/>
            <person name="Zhang X."/>
            <person name="Zhu X."/>
            <person name="Han X."/>
            <person name="Ni P."/>
            <person name="Wu M."/>
        </authorList>
    </citation>
    <scope>NUCLEOTIDE SEQUENCE [LARGE SCALE GENOMIC DNA]</scope>
    <source>
        <strain evidence="4 5">AJ5</strain>
    </source>
</reference>
<dbReference type="RefSeq" id="WP_076738750.1">
    <property type="nucleotide sequence ID" value="NZ_CP019285.1"/>
</dbReference>
<name>A0A1P8LTD5_NATLA</name>
<organism evidence="4 5">
    <name type="scientific">Natronobacterium lacisalsi AJ5</name>
    <dbReference type="NCBI Taxonomy" id="358396"/>
    <lineage>
        <taxon>Archaea</taxon>
        <taxon>Methanobacteriati</taxon>
        <taxon>Methanobacteriota</taxon>
        <taxon>Stenosarchaea group</taxon>
        <taxon>Halobacteria</taxon>
        <taxon>Halobacteriales</taxon>
        <taxon>Natrialbaceae</taxon>
        <taxon>Natronobacterium</taxon>
    </lineage>
</organism>
<evidence type="ECO:0000256" key="1">
    <source>
        <dbReference type="ARBA" id="ARBA00022723"/>
    </source>
</evidence>
<sequence>MTLTSRRHVLRSSALAIAAFGGCLETAADRFDDDEQAPEDAGELGAPAERVTVTINSQPHPEFDPQIVHVVPGGTVEWLVETGRHDVTAYHEDGHGPHRTPNGVETWGSRRLTGVGSSYERTFDQEGVYDYVDTQQVCTSHEIAGNIGRVVVGWPDPDPDAEPAMADPQPGLPSQAARAIELFNEKTRPVLEAGP</sequence>
<dbReference type="EMBL" id="CP019285">
    <property type="protein sequence ID" value="APW99056.1"/>
    <property type="molecule type" value="Genomic_DNA"/>
</dbReference>
<keyword evidence="1" id="KW-0479">Metal-binding</keyword>
<gene>
    <name evidence="4" type="ORF">CHINAEXTREME_15305</name>
</gene>
<protein>
    <submittedName>
        <fullName evidence="4">Halocyanin</fullName>
    </submittedName>
</protein>